<dbReference type="InterPro" id="IPR025688">
    <property type="entry name" value="PGDYG_prot"/>
</dbReference>
<proteinExistence type="predicted"/>
<reference evidence="1 2" key="1">
    <citation type="submission" date="2016-10" db="EMBL/GenBank/DDBJ databases">
        <authorList>
            <person name="de Groot N.N."/>
        </authorList>
    </citation>
    <scope>NUCLEOTIDE SEQUENCE [LARGE SCALE GENOMIC DNA]</scope>
    <source>
        <strain evidence="1 2">DSM 7343</strain>
    </source>
</reference>
<keyword evidence="2" id="KW-1185">Reference proteome</keyword>
<name>A0A1H3YZ59_9BACT</name>
<dbReference type="Proteomes" id="UP000199409">
    <property type="component" value="Unassembled WGS sequence"/>
</dbReference>
<protein>
    <submittedName>
        <fullName evidence="1">PGDYG protein</fullName>
    </submittedName>
</protein>
<accession>A0A1H3YZ59</accession>
<dbReference type="EMBL" id="FNQN01000003">
    <property type="protein sequence ID" value="SEA16819.1"/>
    <property type="molecule type" value="Genomic_DNA"/>
</dbReference>
<dbReference type="STRING" id="37625.SAMN05660420_01456"/>
<dbReference type="Pfam" id="PF14083">
    <property type="entry name" value="PGDYG"/>
    <property type="match status" value="1"/>
</dbReference>
<sequence length="141" mass="15649">MIDLASHPHAIRVLKRPIPVNVDFADKEGVCKTLEGSVRYQAGDAILTGNHGDTWPVERDKFFSAYRPVPPLEMGNSGHYTKKPASVFALQASEAIEIAVGEQNDLLQVQPGDWIIEYSPGDYGVVKAEIFYETYEPVTEK</sequence>
<dbReference type="AlphaFoldDB" id="A0A1H3YZ59"/>
<dbReference type="RefSeq" id="WP_092346203.1">
    <property type="nucleotide sequence ID" value="NZ_FNQN01000003.1"/>
</dbReference>
<evidence type="ECO:0000313" key="1">
    <source>
        <dbReference type="EMBL" id="SEA16819.1"/>
    </source>
</evidence>
<evidence type="ECO:0000313" key="2">
    <source>
        <dbReference type="Proteomes" id="UP000199409"/>
    </source>
</evidence>
<organism evidence="1 2">
    <name type="scientific">Desulfuromusa kysingii</name>
    <dbReference type="NCBI Taxonomy" id="37625"/>
    <lineage>
        <taxon>Bacteria</taxon>
        <taxon>Pseudomonadati</taxon>
        <taxon>Thermodesulfobacteriota</taxon>
        <taxon>Desulfuromonadia</taxon>
        <taxon>Desulfuromonadales</taxon>
        <taxon>Geopsychrobacteraceae</taxon>
        <taxon>Desulfuromusa</taxon>
    </lineage>
</organism>
<gene>
    <name evidence="1" type="ORF">SAMN05660420_01456</name>
</gene>
<dbReference type="OrthoDB" id="8967783at2"/>